<sequence>MLESYKQPTSALVYVKEEDPSTNDVEDIEKRYTPELVAELQSAKDDALLLYTEYTGQAGADLKVFLKEMAGMMEETRRSLEGVSAVIRPSRWWTSSADSARGLFLSKWRSKREAYIQQWTSYG</sequence>
<proteinExistence type="predicted"/>
<organism evidence="1 2">
    <name type="scientific">Choristoneura fumiferana</name>
    <name type="common">Spruce budworm moth</name>
    <name type="synonym">Archips fumiferana</name>
    <dbReference type="NCBI Taxonomy" id="7141"/>
    <lineage>
        <taxon>Eukaryota</taxon>
        <taxon>Metazoa</taxon>
        <taxon>Ecdysozoa</taxon>
        <taxon>Arthropoda</taxon>
        <taxon>Hexapoda</taxon>
        <taxon>Insecta</taxon>
        <taxon>Pterygota</taxon>
        <taxon>Neoptera</taxon>
        <taxon>Endopterygota</taxon>
        <taxon>Lepidoptera</taxon>
        <taxon>Glossata</taxon>
        <taxon>Ditrysia</taxon>
        <taxon>Tortricoidea</taxon>
        <taxon>Tortricidae</taxon>
        <taxon>Tortricinae</taxon>
        <taxon>Choristoneura</taxon>
    </lineage>
</organism>
<gene>
    <name evidence="1" type="ORF">MSG28_008315</name>
</gene>
<protein>
    <submittedName>
        <fullName evidence="1">Uncharacterized protein</fullName>
    </submittedName>
</protein>
<evidence type="ECO:0000313" key="2">
    <source>
        <dbReference type="Proteomes" id="UP001064048"/>
    </source>
</evidence>
<keyword evidence="2" id="KW-1185">Reference proteome</keyword>
<dbReference type="Proteomes" id="UP001064048">
    <property type="component" value="Chromosome 13"/>
</dbReference>
<accession>A0ACC0JAY7</accession>
<comment type="caution">
    <text evidence="1">The sequence shown here is derived from an EMBL/GenBank/DDBJ whole genome shotgun (WGS) entry which is preliminary data.</text>
</comment>
<evidence type="ECO:0000313" key="1">
    <source>
        <dbReference type="EMBL" id="KAI8421277.1"/>
    </source>
</evidence>
<name>A0ACC0JAY7_CHOFU</name>
<dbReference type="EMBL" id="CM046113">
    <property type="protein sequence ID" value="KAI8421277.1"/>
    <property type="molecule type" value="Genomic_DNA"/>
</dbReference>
<reference evidence="1 2" key="1">
    <citation type="journal article" date="2022" name="Genome Biol. Evol.">
        <title>The Spruce Budworm Genome: Reconstructing the Evolutionary History of Antifreeze Proteins.</title>
        <authorList>
            <person name="Beliveau C."/>
            <person name="Gagne P."/>
            <person name="Picq S."/>
            <person name="Vernygora O."/>
            <person name="Keeling C.I."/>
            <person name="Pinkney K."/>
            <person name="Doucet D."/>
            <person name="Wen F."/>
            <person name="Johnston J.S."/>
            <person name="Maaroufi H."/>
            <person name="Boyle B."/>
            <person name="Laroche J."/>
            <person name="Dewar K."/>
            <person name="Juretic N."/>
            <person name="Blackburn G."/>
            <person name="Nisole A."/>
            <person name="Brunet B."/>
            <person name="Brandao M."/>
            <person name="Lumley L."/>
            <person name="Duan J."/>
            <person name="Quan G."/>
            <person name="Lucarotti C.J."/>
            <person name="Roe A.D."/>
            <person name="Sperling F.A.H."/>
            <person name="Levesque R.C."/>
            <person name="Cusson M."/>
        </authorList>
    </citation>
    <scope>NUCLEOTIDE SEQUENCE [LARGE SCALE GENOMIC DNA]</scope>
    <source>
        <strain evidence="1">Glfc:IPQL:Cfum</strain>
    </source>
</reference>